<feature type="non-terminal residue" evidence="1">
    <location>
        <position position="1"/>
    </location>
</feature>
<sequence length="51" mass="5869">MADKLLSSESILKLQEVKTSNRSIVKLLSSLERFTQNLKSDKLEQNFIETN</sequence>
<proteinExistence type="predicted"/>
<dbReference type="Proteomes" id="UP000676336">
    <property type="component" value="Unassembled WGS sequence"/>
</dbReference>
<dbReference type="AlphaFoldDB" id="A0A8S3DJS7"/>
<evidence type="ECO:0000313" key="1">
    <source>
        <dbReference type="EMBL" id="CAF5013843.1"/>
    </source>
</evidence>
<name>A0A8S3DJS7_9BILA</name>
<dbReference type="EMBL" id="CAJOBI010209292">
    <property type="protein sequence ID" value="CAF5013843.1"/>
    <property type="molecule type" value="Genomic_DNA"/>
</dbReference>
<gene>
    <name evidence="1" type="ORF">SMN809_LOCUS57317</name>
    <name evidence="2" type="ORF">SMN809_LOCUS57499</name>
</gene>
<protein>
    <submittedName>
        <fullName evidence="1">Uncharacterized protein</fullName>
    </submittedName>
</protein>
<evidence type="ECO:0000313" key="3">
    <source>
        <dbReference type="Proteomes" id="UP000676336"/>
    </source>
</evidence>
<dbReference type="EMBL" id="CAJOBI010210884">
    <property type="protein sequence ID" value="CAF5017691.1"/>
    <property type="molecule type" value="Genomic_DNA"/>
</dbReference>
<organism evidence="1 3">
    <name type="scientific">Rotaria magnacalcarata</name>
    <dbReference type="NCBI Taxonomy" id="392030"/>
    <lineage>
        <taxon>Eukaryota</taxon>
        <taxon>Metazoa</taxon>
        <taxon>Spiralia</taxon>
        <taxon>Gnathifera</taxon>
        <taxon>Rotifera</taxon>
        <taxon>Eurotatoria</taxon>
        <taxon>Bdelloidea</taxon>
        <taxon>Philodinida</taxon>
        <taxon>Philodinidae</taxon>
        <taxon>Rotaria</taxon>
    </lineage>
</organism>
<reference evidence="1" key="1">
    <citation type="submission" date="2021-02" db="EMBL/GenBank/DDBJ databases">
        <authorList>
            <person name="Nowell W R."/>
        </authorList>
    </citation>
    <scope>NUCLEOTIDE SEQUENCE</scope>
</reference>
<evidence type="ECO:0000313" key="2">
    <source>
        <dbReference type="EMBL" id="CAF5017691.1"/>
    </source>
</evidence>
<accession>A0A8S3DJS7</accession>
<comment type="caution">
    <text evidence="1">The sequence shown here is derived from an EMBL/GenBank/DDBJ whole genome shotgun (WGS) entry which is preliminary data.</text>
</comment>